<evidence type="ECO:0000313" key="2">
    <source>
        <dbReference type="WBParaSite" id="JU765_v2.g19736.t1"/>
    </source>
</evidence>
<accession>A0AC34QUR9</accession>
<proteinExistence type="predicted"/>
<dbReference type="Proteomes" id="UP000887576">
    <property type="component" value="Unplaced"/>
</dbReference>
<evidence type="ECO:0000313" key="1">
    <source>
        <dbReference type="Proteomes" id="UP000887576"/>
    </source>
</evidence>
<sequence>METTREDVFTTARTSRVEEAQKYTSMSELVRKIRSEAGFEDTPRIPEESDGGVVISQLRIEGLAEIERNQDVPLPLPSVSAEYSTESAVVQFPDAETVANYRPSMQRRIGQMTFLAVNTFWKTYSIVITFIALIFERILPV</sequence>
<dbReference type="WBParaSite" id="JU765_v2.g19736.t1">
    <property type="protein sequence ID" value="JU765_v2.g19736.t1"/>
    <property type="gene ID" value="JU765_v2.g19736"/>
</dbReference>
<name>A0AC34QUR9_9BILA</name>
<reference evidence="2" key="1">
    <citation type="submission" date="2022-11" db="UniProtKB">
        <authorList>
            <consortium name="WormBaseParasite"/>
        </authorList>
    </citation>
    <scope>IDENTIFICATION</scope>
</reference>
<organism evidence="1 2">
    <name type="scientific">Panagrolaimus sp. JU765</name>
    <dbReference type="NCBI Taxonomy" id="591449"/>
    <lineage>
        <taxon>Eukaryota</taxon>
        <taxon>Metazoa</taxon>
        <taxon>Ecdysozoa</taxon>
        <taxon>Nematoda</taxon>
        <taxon>Chromadorea</taxon>
        <taxon>Rhabditida</taxon>
        <taxon>Tylenchina</taxon>
        <taxon>Panagrolaimomorpha</taxon>
        <taxon>Panagrolaimoidea</taxon>
        <taxon>Panagrolaimidae</taxon>
        <taxon>Panagrolaimus</taxon>
    </lineage>
</organism>
<protein>
    <submittedName>
        <fullName evidence="2">Uncharacterized protein</fullName>
    </submittedName>
</protein>